<dbReference type="GO" id="GO:0071555">
    <property type="term" value="P:cell wall organization"/>
    <property type="evidence" value="ECO:0007669"/>
    <property type="project" value="UniProtKB-KW"/>
</dbReference>
<dbReference type="InterPro" id="IPR051046">
    <property type="entry name" value="MurCDEF_CellWall_CoF430Synth"/>
</dbReference>
<dbReference type="HAMAP" id="MF_02019">
    <property type="entry name" value="MurF"/>
    <property type="match status" value="1"/>
</dbReference>
<protein>
    <recommendedName>
        <fullName evidence="10 11">UDP-N-acetylmuramoyl-tripeptide--D-alanyl-D-alanine ligase</fullName>
        <ecNumber evidence="10 11">6.3.2.10</ecNumber>
    </recommendedName>
    <alternativeName>
        <fullName evidence="10">D-alanyl-D-alanine-adding enzyme</fullName>
    </alternativeName>
</protein>
<dbReference type="GO" id="GO:0005524">
    <property type="term" value="F:ATP binding"/>
    <property type="evidence" value="ECO:0007669"/>
    <property type="project" value="UniProtKB-UniRule"/>
</dbReference>
<evidence type="ECO:0000256" key="9">
    <source>
        <dbReference type="ARBA" id="ARBA00023316"/>
    </source>
</evidence>
<evidence type="ECO:0000256" key="4">
    <source>
        <dbReference type="ARBA" id="ARBA00022741"/>
    </source>
</evidence>
<dbReference type="InterPro" id="IPR035911">
    <property type="entry name" value="MurE/MurF_N"/>
</dbReference>
<sequence>MIVPMTLQQLAMCTSGTLCGENVQFHGVSTDSRQLDKDDLFVALSGESFNGNQFVEVAKIKGASAALVSEATDSIPSVLVADCRHAFGLMARENRRQFTGALVAVTGSSGKTSTKEMLASIFSQCGEVFATRGNLNNEIGVPLSLLAIEKKHRFAVIEMGAAKQGDIAYLCEFAEPDIAILTNAQPAHIAGFLSLEGVAKTKGEIFRGLPKHGLAVINADDTFCEYWQENAAHVKQCLFSLVREDVDVFARDIDLSVPGTVKFELVSFKGKAIVCMPLSGRHMVANALAAAAASLSAGVSLSDVVAGLEAMKGVSGRLLRREIAGVAVIDDSYNANPGSVRAAIDVLASSEGRKILVMGHMGELGSEAGLRHREIAAYARENKLDALFVVGDFASLMADEFGQQSFAFANKQEMILMMNVFVKAGDTVLVKGSRSAGMEDVVDALSSELLGRNS</sequence>
<dbReference type="Gene3D" id="3.40.1390.10">
    <property type="entry name" value="MurE/MurF, N-terminal domain"/>
    <property type="match status" value="1"/>
</dbReference>
<keyword evidence="6 10" id="KW-0133">Cell shape</keyword>
<dbReference type="AlphaFoldDB" id="A0A5S9N5B8"/>
<dbReference type="NCBIfam" id="TIGR01143">
    <property type="entry name" value="murF"/>
    <property type="match status" value="1"/>
</dbReference>
<evidence type="ECO:0000256" key="7">
    <source>
        <dbReference type="ARBA" id="ARBA00022984"/>
    </source>
</evidence>
<feature type="domain" description="Mur ligase C-terminal" evidence="13">
    <location>
        <begin position="319"/>
        <end position="434"/>
    </location>
</feature>
<evidence type="ECO:0000256" key="10">
    <source>
        <dbReference type="HAMAP-Rule" id="MF_02019"/>
    </source>
</evidence>
<dbReference type="GO" id="GO:0005737">
    <property type="term" value="C:cytoplasm"/>
    <property type="evidence" value="ECO:0007669"/>
    <property type="project" value="UniProtKB-SubCell"/>
</dbReference>
<evidence type="ECO:0000259" key="12">
    <source>
        <dbReference type="Pfam" id="PF01225"/>
    </source>
</evidence>
<keyword evidence="1 10" id="KW-0963">Cytoplasm</keyword>
<evidence type="ECO:0000256" key="8">
    <source>
        <dbReference type="ARBA" id="ARBA00023306"/>
    </source>
</evidence>
<evidence type="ECO:0000313" key="18">
    <source>
        <dbReference type="Proteomes" id="UP000439591"/>
    </source>
</evidence>
<dbReference type="Gene3D" id="3.40.1190.10">
    <property type="entry name" value="Mur-like, catalytic domain"/>
    <property type="match status" value="1"/>
</dbReference>
<dbReference type="InterPro" id="IPR005863">
    <property type="entry name" value="UDP-N-AcMur_synth"/>
</dbReference>
<evidence type="ECO:0000256" key="2">
    <source>
        <dbReference type="ARBA" id="ARBA00022598"/>
    </source>
</evidence>
<gene>
    <name evidence="10 15" type="primary">murF</name>
    <name evidence="16" type="ORF">IHBHHGIJ_00573</name>
    <name evidence="15" type="ORF">KFEGEMFD_00577</name>
</gene>
<keyword evidence="9 10" id="KW-0961">Cell wall biogenesis/degradation</keyword>
<proteinExistence type="inferred from homology"/>
<evidence type="ECO:0000313" key="16">
    <source>
        <dbReference type="EMBL" id="CAA0083600.1"/>
    </source>
</evidence>
<comment type="subcellular location">
    <subcellularLocation>
        <location evidence="10 11">Cytoplasm</location>
    </subcellularLocation>
</comment>
<dbReference type="SUPFAM" id="SSF53623">
    <property type="entry name" value="MurD-like peptide ligases, catalytic domain"/>
    <property type="match status" value="1"/>
</dbReference>
<keyword evidence="4 10" id="KW-0547">Nucleotide-binding</keyword>
<dbReference type="Pfam" id="PF08245">
    <property type="entry name" value="Mur_ligase_M"/>
    <property type="match status" value="1"/>
</dbReference>
<dbReference type="InterPro" id="IPR004101">
    <property type="entry name" value="Mur_ligase_C"/>
</dbReference>
<evidence type="ECO:0000259" key="13">
    <source>
        <dbReference type="Pfam" id="PF02875"/>
    </source>
</evidence>
<dbReference type="GO" id="GO:0047480">
    <property type="term" value="F:UDP-N-acetylmuramoyl-tripeptide-D-alanyl-D-alanine ligase activity"/>
    <property type="evidence" value="ECO:0007669"/>
    <property type="project" value="UniProtKB-UniRule"/>
</dbReference>
<reference evidence="17 18" key="1">
    <citation type="submission" date="2019-11" db="EMBL/GenBank/DDBJ databases">
        <authorList>
            <person name="Holert J."/>
        </authorList>
    </citation>
    <scope>NUCLEOTIDE SEQUENCE [LARGE SCALE GENOMIC DNA]</scope>
    <source>
        <strain evidence="15">BC3_2A</strain>
        <strain evidence="16">SB11_1A</strain>
    </source>
</reference>
<comment type="pathway">
    <text evidence="10 11">Cell wall biogenesis; peptidoglycan biosynthesis.</text>
</comment>
<accession>A0A5S9N5B8</accession>
<dbReference type="Gene3D" id="3.90.190.20">
    <property type="entry name" value="Mur ligase, C-terminal domain"/>
    <property type="match status" value="1"/>
</dbReference>
<dbReference type="GO" id="GO:0008360">
    <property type="term" value="P:regulation of cell shape"/>
    <property type="evidence" value="ECO:0007669"/>
    <property type="project" value="UniProtKB-KW"/>
</dbReference>
<dbReference type="Pfam" id="PF02875">
    <property type="entry name" value="Mur_ligase_C"/>
    <property type="match status" value="1"/>
</dbReference>
<keyword evidence="7 10" id="KW-0573">Peptidoglycan synthesis</keyword>
<evidence type="ECO:0000256" key="5">
    <source>
        <dbReference type="ARBA" id="ARBA00022840"/>
    </source>
</evidence>
<dbReference type="PANTHER" id="PTHR43024:SF1">
    <property type="entry name" value="UDP-N-ACETYLMURAMOYL-TRIPEPTIDE--D-ALANYL-D-ALANINE LIGASE"/>
    <property type="match status" value="1"/>
</dbReference>
<dbReference type="EMBL" id="CACSIK010000001">
    <property type="protein sequence ID" value="CAA0083600.1"/>
    <property type="molecule type" value="Genomic_DNA"/>
</dbReference>
<dbReference type="InterPro" id="IPR036615">
    <property type="entry name" value="Mur_ligase_C_dom_sf"/>
</dbReference>
<comment type="function">
    <text evidence="10 11">Involved in cell wall formation. Catalyzes the final step in the synthesis of UDP-N-acetylmuramoyl-pentapeptide, the precursor of murein.</text>
</comment>
<evidence type="ECO:0000256" key="6">
    <source>
        <dbReference type="ARBA" id="ARBA00022960"/>
    </source>
</evidence>
<dbReference type="InterPro" id="IPR000713">
    <property type="entry name" value="Mur_ligase_N"/>
</dbReference>
<comment type="catalytic activity">
    <reaction evidence="10 11">
        <text>D-alanyl-D-alanine + UDP-N-acetyl-alpha-D-muramoyl-L-alanyl-gamma-D-glutamyl-meso-2,6-diaminopimelate + ATP = UDP-N-acetyl-alpha-D-muramoyl-L-alanyl-gamma-D-glutamyl-meso-2,6-diaminopimeloyl-D-alanyl-D-alanine + ADP + phosphate + H(+)</text>
        <dbReference type="Rhea" id="RHEA:28374"/>
        <dbReference type="ChEBI" id="CHEBI:15378"/>
        <dbReference type="ChEBI" id="CHEBI:30616"/>
        <dbReference type="ChEBI" id="CHEBI:43474"/>
        <dbReference type="ChEBI" id="CHEBI:57822"/>
        <dbReference type="ChEBI" id="CHEBI:61386"/>
        <dbReference type="ChEBI" id="CHEBI:83905"/>
        <dbReference type="ChEBI" id="CHEBI:456216"/>
        <dbReference type="EC" id="6.3.2.10"/>
    </reaction>
</comment>
<keyword evidence="2 10" id="KW-0436">Ligase</keyword>
<dbReference type="GO" id="GO:0009252">
    <property type="term" value="P:peptidoglycan biosynthetic process"/>
    <property type="evidence" value="ECO:0007669"/>
    <property type="project" value="UniProtKB-UniRule"/>
</dbReference>
<dbReference type="Proteomes" id="UP000439591">
    <property type="component" value="Unassembled WGS sequence"/>
</dbReference>
<evidence type="ECO:0000259" key="14">
    <source>
        <dbReference type="Pfam" id="PF08245"/>
    </source>
</evidence>
<dbReference type="Pfam" id="PF01225">
    <property type="entry name" value="Mur_ligase"/>
    <property type="match status" value="1"/>
</dbReference>
<dbReference type="PANTHER" id="PTHR43024">
    <property type="entry name" value="UDP-N-ACETYLMURAMOYL-TRIPEPTIDE--D-ALANYL-D-ALANINE LIGASE"/>
    <property type="match status" value="1"/>
</dbReference>
<keyword evidence="8 10" id="KW-0131">Cell cycle</keyword>
<keyword evidence="17" id="KW-1185">Reference proteome</keyword>
<evidence type="ECO:0000256" key="1">
    <source>
        <dbReference type="ARBA" id="ARBA00022490"/>
    </source>
</evidence>
<feature type="domain" description="Mur ligase central" evidence="14">
    <location>
        <begin position="105"/>
        <end position="293"/>
    </location>
</feature>
<dbReference type="EMBL" id="CACSIM010000001">
    <property type="protein sequence ID" value="CAA0083162.1"/>
    <property type="molecule type" value="Genomic_DNA"/>
</dbReference>
<dbReference type="InterPro" id="IPR036565">
    <property type="entry name" value="Mur-like_cat_sf"/>
</dbReference>
<name>A0A5S9N5B8_9GAMM</name>
<feature type="domain" description="Mur ligase N-terminal catalytic" evidence="12">
    <location>
        <begin position="25"/>
        <end position="72"/>
    </location>
</feature>
<organism evidence="15 18">
    <name type="scientific">Zhongshania aliphaticivorans</name>
    <dbReference type="NCBI Taxonomy" id="1470434"/>
    <lineage>
        <taxon>Bacteria</taxon>
        <taxon>Pseudomonadati</taxon>
        <taxon>Pseudomonadota</taxon>
        <taxon>Gammaproteobacteria</taxon>
        <taxon>Cellvibrionales</taxon>
        <taxon>Spongiibacteraceae</taxon>
        <taxon>Zhongshania</taxon>
    </lineage>
</organism>
<evidence type="ECO:0000313" key="15">
    <source>
        <dbReference type="EMBL" id="CAA0083162.1"/>
    </source>
</evidence>
<feature type="binding site" evidence="10">
    <location>
        <begin position="107"/>
        <end position="113"/>
    </location>
    <ligand>
        <name>ATP</name>
        <dbReference type="ChEBI" id="CHEBI:30616"/>
    </ligand>
</feature>
<dbReference type="Proteomes" id="UP000435877">
    <property type="component" value="Unassembled WGS sequence"/>
</dbReference>
<dbReference type="SUPFAM" id="SSF63418">
    <property type="entry name" value="MurE/MurF N-terminal domain"/>
    <property type="match status" value="1"/>
</dbReference>
<dbReference type="EC" id="6.3.2.10" evidence="10 11"/>
<evidence type="ECO:0000313" key="17">
    <source>
        <dbReference type="Proteomes" id="UP000435877"/>
    </source>
</evidence>
<evidence type="ECO:0000256" key="11">
    <source>
        <dbReference type="RuleBase" id="RU004136"/>
    </source>
</evidence>
<evidence type="ECO:0000256" key="3">
    <source>
        <dbReference type="ARBA" id="ARBA00022618"/>
    </source>
</evidence>
<dbReference type="UniPathway" id="UPA00219"/>
<dbReference type="GO" id="GO:0051301">
    <property type="term" value="P:cell division"/>
    <property type="evidence" value="ECO:0007669"/>
    <property type="project" value="UniProtKB-KW"/>
</dbReference>
<keyword evidence="3 10" id="KW-0132">Cell division</keyword>
<comment type="similarity">
    <text evidence="10">Belongs to the MurCDEF family. MurF subfamily.</text>
</comment>
<dbReference type="InterPro" id="IPR013221">
    <property type="entry name" value="Mur_ligase_cen"/>
</dbReference>
<keyword evidence="5 10" id="KW-0067">ATP-binding</keyword>
<dbReference type="SUPFAM" id="SSF53244">
    <property type="entry name" value="MurD-like peptide ligases, peptide-binding domain"/>
    <property type="match status" value="1"/>
</dbReference>